<dbReference type="EMBL" id="JAYKXN010000003">
    <property type="protein sequence ID" value="KAK7301176.1"/>
    <property type="molecule type" value="Genomic_DNA"/>
</dbReference>
<feature type="region of interest" description="Disordered" evidence="1">
    <location>
        <begin position="87"/>
        <end position="155"/>
    </location>
</feature>
<name>A0AAN9PK38_CLITE</name>
<reference evidence="2 3" key="1">
    <citation type="submission" date="2024-01" db="EMBL/GenBank/DDBJ databases">
        <title>The genomes of 5 underutilized Papilionoideae crops provide insights into root nodulation and disease resistance.</title>
        <authorList>
            <person name="Yuan L."/>
        </authorList>
    </citation>
    <scope>NUCLEOTIDE SEQUENCE [LARGE SCALE GENOMIC DNA]</scope>
    <source>
        <strain evidence="2">LY-2023</strain>
        <tissue evidence="2">Leaf</tissue>
    </source>
</reference>
<dbReference type="Proteomes" id="UP001359559">
    <property type="component" value="Unassembled WGS sequence"/>
</dbReference>
<evidence type="ECO:0000313" key="2">
    <source>
        <dbReference type="EMBL" id="KAK7301176.1"/>
    </source>
</evidence>
<protein>
    <submittedName>
        <fullName evidence="2">Uncharacterized protein</fullName>
    </submittedName>
</protein>
<dbReference type="AlphaFoldDB" id="A0AAN9PK38"/>
<organism evidence="2 3">
    <name type="scientific">Clitoria ternatea</name>
    <name type="common">Butterfly pea</name>
    <dbReference type="NCBI Taxonomy" id="43366"/>
    <lineage>
        <taxon>Eukaryota</taxon>
        <taxon>Viridiplantae</taxon>
        <taxon>Streptophyta</taxon>
        <taxon>Embryophyta</taxon>
        <taxon>Tracheophyta</taxon>
        <taxon>Spermatophyta</taxon>
        <taxon>Magnoliopsida</taxon>
        <taxon>eudicotyledons</taxon>
        <taxon>Gunneridae</taxon>
        <taxon>Pentapetalae</taxon>
        <taxon>rosids</taxon>
        <taxon>fabids</taxon>
        <taxon>Fabales</taxon>
        <taxon>Fabaceae</taxon>
        <taxon>Papilionoideae</taxon>
        <taxon>50 kb inversion clade</taxon>
        <taxon>NPAAA clade</taxon>
        <taxon>indigoferoid/millettioid clade</taxon>
        <taxon>Phaseoleae</taxon>
        <taxon>Clitoria</taxon>
    </lineage>
</organism>
<sequence length="155" mass="17060">MADSERNDTVVFITIARHDCSLTARGRETSWIMTIDAKISAGTLYAKGSNLKVDRILNTSQDPESFLGQRKQENLEHQLVLQALLGKKLSSSHNPPDGEGGFEQTSIVEENSQDSGLAQADTKEEDDVSKVEQKSQDFSNDPSKTTSTDNSFHTN</sequence>
<feature type="compositionally biased region" description="Polar residues" evidence="1">
    <location>
        <begin position="136"/>
        <end position="155"/>
    </location>
</feature>
<proteinExistence type="predicted"/>
<keyword evidence="3" id="KW-1185">Reference proteome</keyword>
<evidence type="ECO:0000256" key="1">
    <source>
        <dbReference type="SAM" id="MobiDB-lite"/>
    </source>
</evidence>
<accession>A0AAN9PK38</accession>
<gene>
    <name evidence="2" type="ORF">RJT34_12037</name>
</gene>
<comment type="caution">
    <text evidence="2">The sequence shown here is derived from an EMBL/GenBank/DDBJ whole genome shotgun (WGS) entry which is preliminary data.</text>
</comment>
<evidence type="ECO:0000313" key="3">
    <source>
        <dbReference type="Proteomes" id="UP001359559"/>
    </source>
</evidence>
<feature type="compositionally biased region" description="Polar residues" evidence="1">
    <location>
        <begin position="103"/>
        <end position="116"/>
    </location>
</feature>